<feature type="region of interest" description="Disordered" evidence="1">
    <location>
        <begin position="379"/>
        <end position="450"/>
    </location>
</feature>
<proteinExistence type="predicted"/>
<dbReference type="PANTHER" id="PTHR36810:SF1">
    <property type="entry name" value="OS05G0232200 PROTEIN"/>
    <property type="match status" value="1"/>
</dbReference>
<keyword evidence="2" id="KW-0472">Membrane</keyword>
<feature type="compositionally biased region" description="Low complexity" evidence="1">
    <location>
        <begin position="163"/>
        <end position="182"/>
    </location>
</feature>
<organism evidence="3 4">
    <name type="scientific">Castilleja foliolosa</name>
    <dbReference type="NCBI Taxonomy" id="1961234"/>
    <lineage>
        <taxon>Eukaryota</taxon>
        <taxon>Viridiplantae</taxon>
        <taxon>Streptophyta</taxon>
        <taxon>Embryophyta</taxon>
        <taxon>Tracheophyta</taxon>
        <taxon>Spermatophyta</taxon>
        <taxon>Magnoliopsida</taxon>
        <taxon>eudicotyledons</taxon>
        <taxon>Gunneridae</taxon>
        <taxon>Pentapetalae</taxon>
        <taxon>asterids</taxon>
        <taxon>lamiids</taxon>
        <taxon>Lamiales</taxon>
        <taxon>Orobanchaceae</taxon>
        <taxon>Pedicularideae</taxon>
        <taxon>Castillejinae</taxon>
        <taxon>Castilleja</taxon>
    </lineage>
</organism>
<feature type="compositionally biased region" description="Basic and acidic residues" evidence="1">
    <location>
        <begin position="381"/>
        <end position="398"/>
    </location>
</feature>
<name>A0ABD3C247_9LAMI</name>
<evidence type="ECO:0000256" key="2">
    <source>
        <dbReference type="SAM" id="Phobius"/>
    </source>
</evidence>
<evidence type="ECO:0000313" key="3">
    <source>
        <dbReference type="EMBL" id="KAL3623654.1"/>
    </source>
</evidence>
<feature type="region of interest" description="Disordered" evidence="1">
    <location>
        <begin position="161"/>
        <end position="203"/>
    </location>
</feature>
<evidence type="ECO:0000313" key="4">
    <source>
        <dbReference type="Proteomes" id="UP001632038"/>
    </source>
</evidence>
<dbReference type="PANTHER" id="PTHR36810">
    <property type="entry name" value="BNACNNG47150D PROTEIN"/>
    <property type="match status" value="1"/>
</dbReference>
<protein>
    <submittedName>
        <fullName evidence="3">Uncharacterized protein</fullName>
    </submittedName>
</protein>
<keyword evidence="4" id="KW-1185">Reference proteome</keyword>
<feature type="compositionally biased region" description="Gly residues" evidence="1">
    <location>
        <begin position="426"/>
        <end position="436"/>
    </location>
</feature>
<dbReference type="Proteomes" id="UP001632038">
    <property type="component" value="Unassembled WGS sequence"/>
</dbReference>
<evidence type="ECO:0000256" key="1">
    <source>
        <dbReference type="SAM" id="MobiDB-lite"/>
    </source>
</evidence>
<feature type="region of interest" description="Disordered" evidence="1">
    <location>
        <begin position="221"/>
        <end position="248"/>
    </location>
</feature>
<feature type="transmembrane region" description="Helical" evidence="2">
    <location>
        <begin position="539"/>
        <end position="559"/>
    </location>
</feature>
<reference evidence="4" key="1">
    <citation type="journal article" date="2024" name="IScience">
        <title>Strigolactones Initiate the Formation of Haustorium-like Structures in Castilleja.</title>
        <authorList>
            <person name="Buerger M."/>
            <person name="Peterson D."/>
            <person name="Chory J."/>
        </authorList>
    </citation>
    <scope>NUCLEOTIDE SEQUENCE [LARGE SCALE GENOMIC DNA]</scope>
</reference>
<feature type="compositionally biased region" description="Low complexity" evidence="1">
    <location>
        <begin position="401"/>
        <end position="411"/>
    </location>
</feature>
<keyword evidence="2" id="KW-0812">Transmembrane</keyword>
<accession>A0ABD3C247</accession>
<gene>
    <name evidence="3" type="ORF">CASFOL_032470</name>
</gene>
<sequence>MPGTIQVTVLEFKGVSSPSNPSAKSLKVSMGKRHYQTFDKGEFSFPITKLREDLVVTLLDAGGNEIAHADIRTMQIVEKVSWDDVFSINGGGDVHMKLQFVLSEEERNRIRIMRESAMKKKLETNTTSNLNLRLSETVSSTRDSVEVSGFVEIDLARPKRVNDSQAGSSLTSSASSDDSPSSFREGNATDGSSKNEVKVEASQVRETQLITSFKLSGSAVLDNSSSVGPTSRYDHAQKPHDQGSLKKTPSNVMKMISAFENSKVQEVKSIKKAPSVPSQLNRFRKDVLSDNPQSESIVRLTDKGLRKAPSVPSQLNRFRNKQLTEVQEPKVVMHAADKKSTKLNDHFAEQTSTTTEPSQAPTLIPSELNDLNIEDTSIVASREEQTVKELKNSSDGLKRQSTSATATTSGRTSEEQYQESLVAEGSGSGRGTGLGGSTMVDFQVDSNPKPKSVESYKEECYLAEKSGTCILPDNTRPLYITTAGNQVNEAEACSSEVEVQEKILMHEAEYKTGKNHQKKIADQTESRCGDSPNDSSNGLFGQVIKIAVILGFGLLVFFTRQNEPRKKHREEKHNFSTYKFTLTK</sequence>
<comment type="caution">
    <text evidence="3">The sequence shown here is derived from an EMBL/GenBank/DDBJ whole genome shotgun (WGS) entry which is preliminary data.</text>
</comment>
<feature type="compositionally biased region" description="Basic and acidic residues" evidence="1">
    <location>
        <begin position="232"/>
        <end position="244"/>
    </location>
</feature>
<dbReference type="AlphaFoldDB" id="A0ABD3C247"/>
<dbReference type="EMBL" id="JAVIJP010000054">
    <property type="protein sequence ID" value="KAL3623654.1"/>
    <property type="molecule type" value="Genomic_DNA"/>
</dbReference>
<keyword evidence="2" id="KW-1133">Transmembrane helix</keyword>